<organism evidence="3 4">
    <name type="scientific">Penstemon davidsonii</name>
    <dbReference type="NCBI Taxonomy" id="160366"/>
    <lineage>
        <taxon>Eukaryota</taxon>
        <taxon>Viridiplantae</taxon>
        <taxon>Streptophyta</taxon>
        <taxon>Embryophyta</taxon>
        <taxon>Tracheophyta</taxon>
        <taxon>Spermatophyta</taxon>
        <taxon>Magnoliopsida</taxon>
        <taxon>eudicotyledons</taxon>
        <taxon>Gunneridae</taxon>
        <taxon>Pentapetalae</taxon>
        <taxon>asterids</taxon>
        <taxon>lamiids</taxon>
        <taxon>Lamiales</taxon>
        <taxon>Plantaginaceae</taxon>
        <taxon>Cheloneae</taxon>
        <taxon>Penstemon</taxon>
    </lineage>
</organism>
<dbReference type="Gene3D" id="1.10.110.10">
    <property type="entry name" value="Plant lipid-transfer and hydrophobic proteins"/>
    <property type="match status" value="1"/>
</dbReference>
<dbReference type="SUPFAM" id="SSF47699">
    <property type="entry name" value="Bifunctional inhibitor/lipid-transfer protein/seed storage 2S albumin"/>
    <property type="match status" value="1"/>
</dbReference>
<dbReference type="PANTHER" id="PTHR31731">
    <property type="match status" value="1"/>
</dbReference>
<proteinExistence type="predicted"/>
<accession>A0ABR0DW30</accession>
<dbReference type="CDD" id="cd01958">
    <property type="entry name" value="HPS_like"/>
    <property type="match status" value="1"/>
</dbReference>
<dbReference type="Pfam" id="PF14547">
    <property type="entry name" value="Hydrophob_seed"/>
    <property type="match status" value="1"/>
</dbReference>
<dbReference type="InterPro" id="IPR027923">
    <property type="entry name" value="Hydrophob_seed_dom"/>
</dbReference>
<evidence type="ECO:0000256" key="1">
    <source>
        <dbReference type="SAM" id="SignalP"/>
    </source>
</evidence>
<evidence type="ECO:0000313" key="3">
    <source>
        <dbReference type="EMBL" id="KAK4493427.1"/>
    </source>
</evidence>
<dbReference type="InterPro" id="IPR036312">
    <property type="entry name" value="Bifun_inhib/LTP/seed_sf"/>
</dbReference>
<dbReference type="InterPro" id="IPR051636">
    <property type="entry name" value="Plant_LTP/defense-related"/>
</dbReference>
<protein>
    <recommendedName>
        <fullName evidence="2">Bifunctional inhibitor/plant lipid transfer protein/seed storage helical domain-containing protein</fullName>
    </recommendedName>
</protein>
<reference evidence="3 4" key="1">
    <citation type="journal article" date="2023" name="bioRxiv">
        <title>Genome report: Whole genome sequence and annotation of Penstemon davidsonii.</title>
        <authorList>
            <person name="Ostevik K.L."/>
            <person name="Alabady M."/>
            <person name="Zhang M."/>
            <person name="Rausher M.D."/>
        </authorList>
    </citation>
    <scope>NUCLEOTIDE SEQUENCE [LARGE SCALE GENOMIC DNA]</scope>
    <source>
        <strain evidence="3">DNT005</strain>
        <tissue evidence="3">Whole leaf</tissue>
    </source>
</reference>
<dbReference type="SMART" id="SM00499">
    <property type="entry name" value="AAI"/>
    <property type="match status" value="1"/>
</dbReference>
<comment type="caution">
    <text evidence="3">The sequence shown here is derived from an EMBL/GenBank/DDBJ whole genome shotgun (WGS) entry which is preliminary data.</text>
</comment>
<keyword evidence="4" id="KW-1185">Reference proteome</keyword>
<evidence type="ECO:0000313" key="4">
    <source>
        <dbReference type="Proteomes" id="UP001291926"/>
    </source>
</evidence>
<gene>
    <name evidence="3" type="ORF">RD792_017671</name>
</gene>
<name>A0ABR0DW30_9LAMI</name>
<keyword evidence="1" id="KW-0732">Signal</keyword>
<evidence type="ECO:0000259" key="2">
    <source>
        <dbReference type="SMART" id="SM00499"/>
    </source>
</evidence>
<feature type="domain" description="Bifunctional inhibitor/plant lipid transfer protein/seed storage helical" evidence="2">
    <location>
        <begin position="51"/>
        <end position="133"/>
    </location>
</feature>
<feature type="signal peptide" evidence="1">
    <location>
        <begin position="1"/>
        <end position="23"/>
    </location>
</feature>
<dbReference type="EMBL" id="JAYDYQ010000278">
    <property type="protein sequence ID" value="KAK4493427.1"/>
    <property type="molecule type" value="Genomic_DNA"/>
</dbReference>
<dbReference type="InterPro" id="IPR016140">
    <property type="entry name" value="Bifunc_inhib/LTP/seed_store"/>
</dbReference>
<sequence length="134" mass="13565">MSLKTTSITTLFISMNLLCYVLAANIPPLSPTPFHGGNSSNATIGLTLATCPIDAVKLGVCAKLLTRLVGVVVGTPPTAPCCTVLAGLVDLEAAVCLCTVIKANVLGISLNVPVSLSLLLNVCGKTPPSGFICA</sequence>
<dbReference type="Proteomes" id="UP001291926">
    <property type="component" value="Unassembled WGS sequence"/>
</dbReference>
<feature type="chain" id="PRO_5046458697" description="Bifunctional inhibitor/plant lipid transfer protein/seed storage helical domain-containing protein" evidence="1">
    <location>
        <begin position="24"/>
        <end position="134"/>
    </location>
</feature>